<name>A0ABY4CPZ9_9BACL</name>
<dbReference type="Proteomes" id="UP000830167">
    <property type="component" value="Chromosome"/>
</dbReference>
<proteinExistence type="predicted"/>
<feature type="domain" description="FMN-binding" evidence="2">
    <location>
        <begin position="103"/>
        <end position="175"/>
    </location>
</feature>
<dbReference type="SMART" id="SM00900">
    <property type="entry name" value="FMN_bind"/>
    <property type="match status" value="1"/>
</dbReference>
<accession>A0ABY4CPZ9</accession>
<evidence type="ECO:0000256" key="1">
    <source>
        <dbReference type="SAM" id="MobiDB-lite"/>
    </source>
</evidence>
<organism evidence="3 4">
    <name type="scientific">Fodinisporobacter ferrooxydans</name>
    <dbReference type="NCBI Taxonomy" id="2901836"/>
    <lineage>
        <taxon>Bacteria</taxon>
        <taxon>Bacillati</taxon>
        <taxon>Bacillota</taxon>
        <taxon>Bacilli</taxon>
        <taxon>Bacillales</taxon>
        <taxon>Alicyclobacillaceae</taxon>
        <taxon>Fodinisporobacter</taxon>
    </lineage>
</organism>
<evidence type="ECO:0000259" key="2">
    <source>
        <dbReference type="SMART" id="SM00900"/>
    </source>
</evidence>
<dbReference type="EMBL" id="CP089291">
    <property type="protein sequence ID" value="UOF92575.1"/>
    <property type="molecule type" value="Genomic_DNA"/>
</dbReference>
<reference evidence="3" key="1">
    <citation type="submission" date="2021-12" db="EMBL/GenBank/DDBJ databases">
        <title>Alicyclobacillaceae gen. nov., sp. nov., isolated from chalcocite enrichment system.</title>
        <authorList>
            <person name="Jiang Z."/>
        </authorList>
    </citation>
    <scope>NUCLEOTIDE SEQUENCE</scope>
    <source>
        <strain evidence="3">MYW30-H2</strain>
    </source>
</reference>
<gene>
    <name evidence="3" type="ORF">LSG31_10695</name>
</gene>
<feature type="compositionally biased region" description="Polar residues" evidence="1">
    <location>
        <begin position="73"/>
        <end position="85"/>
    </location>
</feature>
<evidence type="ECO:0000313" key="4">
    <source>
        <dbReference type="Proteomes" id="UP000830167"/>
    </source>
</evidence>
<protein>
    <submittedName>
        <fullName evidence="3">FMN-binding protein</fullName>
    </submittedName>
</protein>
<dbReference type="RefSeq" id="WP_347439243.1">
    <property type="nucleotide sequence ID" value="NZ_CP089291.1"/>
</dbReference>
<dbReference type="Pfam" id="PF04205">
    <property type="entry name" value="FMN_bind"/>
    <property type="match status" value="1"/>
</dbReference>
<dbReference type="Gene3D" id="3.90.1010.20">
    <property type="match status" value="1"/>
</dbReference>
<dbReference type="InterPro" id="IPR007329">
    <property type="entry name" value="FMN-bd"/>
</dbReference>
<sequence length="177" mass="18427">MAKMSNTMVALCATAIGIIYSAGYVVTENPGTAIAKNIPAMSASAQPEQKTVAEADSAQQAQNDSEANAADVTANQGNASTSKAAASQGKYRDGTYYGQGTNRFGTVGVAVTIKQGKIISCKITESSTHYPQSYIDPVLPEQVVARQNGNVDVVSGATRSTEDFQMAVQQALQQAQA</sequence>
<keyword evidence="4" id="KW-1185">Reference proteome</keyword>
<feature type="region of interest" description="Disordered" evidence="1">
    <location>
        <begin position="45"/>
        <end position="86"/>
    </location>
</feature>
<feature type="compositionally biased region" description="Polar residues" evidence="1">
    <location>
        <begin position="57"/>
        <end position="66"/>
    </location>
</feature>
<evidence type="ECO:0000313" key="3">
    <source>
        <dbReference type="EMBL" id="UOF92575.1"/>
    </source>
</evidence>